<keyword evidence="1" id="KW-0479">Metal-binding</keyword>
<gene>
    <name evidence="5" type="ORF">C3L33_00423</name>
</gene>
<dbReference type="PANTHER" id="PTHR23422">
    <property type="entry name" value="DIPEPTIDYL PEPTIDASE III-RELATED"/>
    <property type="match status" value="1"/>
</dbReference>
<dbReference type="GO" id="GO:0005524">
    <property type="term" value="F:ATP binding"/>
    <property type="evidence" value="ECO:0007669"/>
    <property type="project" value="UniProtKB-KW"/>
</dbReference>
<dbReference type="GO" id="GO:0008239">
    <property type="term" value="F:dipeptidyl-peptidase activity"/>
    <property type="evidence" value="ECO:0007669"/>
    <property type="project" value="TreeGrafter"/>
</dbReference>
<dbReference type="GO" id="GO:0046872">
    <property type="term" value="F:metal ion binding"/>
    <property type="evidence" value="ECO:0007669"/>
    <property type="project" value="UniProtKB-KW"/>
</dbReference>
<keyword evidence="6" id="KW-1185">Reference proteome</keyword>
<keyword evidence="2" id="KW-0547">Nucleotide-binding</keyword>
<proteinExistence type="predicted"/>
<evidence type="ECO:0000256" key="2">
    <source>
        <dbReference type="ARBA" id="ARBA00022741"/>
    </source>
</evidence>
<accession>A0A6A4MKB6</accession>
<evidence type="ECO:0000256" key="3">
    <source>
        <dbReference type="ARBA" id="ARBA00022801"/>
    </source>
</evidence>
<sequence>MTTLLKLMSNRKTTAAIAKQIDDRRYGRELHEELGVILPTDAFELIFIFLQECVINDGKYINNEYNDVYLVTTIAPIPLEAFTLQESEVSAVKYIPFEEYKNLLAKEDPEYVPYDVNGQYGQLFDIIATRYKVNMETRSLALQKQLSRYACISLGAELTGLTDGDKEALALLVKAGTIIDDIFHLQVVSLLDAGSCLDENEAFLTTADSAVKLLPAATKPVTGWRGLEYRTAFPKQQPPGANFYPPDMDKMDSLAEDKKQDATGFFSVIKRHSETNLDTVLSDKYKHFLAKAAELLHKAGDLTSSPSLKRLLHSKANAFISNDYYDSDIAWMELDSKLDVTIGPYETYEDALFGYKATFEAFIGVRDDKATNQVKLFGNHLQVLEQNLPMDNAYKSQEIIAAPIRVIQLIYNSGDVKGPQTVAFNLPNDETIVKDRGTSMELQELHSALEEAKADIVGLWALKFLIGQRKLMGKPAVHPALNLCCNFDHTEHGIQLIVIRKGQALQFNWLFEKGAFVLHPDETFSVNFSKVDAEVESLSREILTYRQKATKRQQKLSLTSTIGSCQIEFRNVLYKNFLCSSADKSNAITSSGYHVEDTHCRKWNEERRERGEASYNDKIFEDLVRRFERPDRRNRWDSPLFELWPFKDGIEKSSPAILDSVLYLTKTVDSKTRDVKVLQPTIATQTNRVSEANSLYEIDRATQEVMNAIVEAQSQAIGGPMNGITIGHGLPTVNISRAVGLPELRRLRRTFIKLTGQSSLSGRPPPSDAESAKRMFVDYLCRELETG</sequence>
<reference evidence="5 6" key="1">
    <citation type="journal article" date="2019" name="Genome Biol. Evol.">
        <title>The Rhododendron genome and chromosomal organization provide insight into shared whole-genome duplications across the heath family (Ericaceae).</title>
        <authorList>
            <person name="Soza V.L."/>
            <person name="Lindsley D."/>
            <person name="Waalkes A."/>
            <person name="Ramage E."/>
            <person name="Patwardhan R.P."/>
            <person name="Burton J.N."/>
            <person name="Adey A."/>
            <person name="Kumar A."/>
            <person name="Qiu R."/>
            <person name="Shendure J."/>
            <person name="Hall B."/>
        </authorList>
    </citation>
    <scope>NUCLEOTIDE SEQUENCE [LARGE SCALE GENOMIC DNA]</scope>
    <source>
        <strain evidence="5">RSF 1966-606</strain>
    </source>
</reference>
<evidence type="ECO:0008006" key="7">
    <source>
        <dbReference type="Google" id="ProtNLM"/>
    </source>
</evidence>
<dbReference type="Gene3D" id="3.40.50.300">
    <property type="entry name" value="P-loop containing nucleotide triphosphate hydrolases"/>
    <property type="match status" value="1"/>
</dbReference>
<dbReference type="InterPro" id="IPR015797">
    <property type="entry name" value="NUDIX_hydrolase-like_dom_sf"/>
</dbReference>
<dbReference type="OrthoDB" id="510307at2759"/>
<dbReference type="PANTHER" id="PTHR23422:SF9">
    <property type="entry name" value="ZN-DEPENDENT HYDROLASE"/>
    <property type="match status" value="1"/>
</dbReference>
<organism evidence="5 6">
    <name type="scientific">Rhododendron williamsianum</name>
    <dbReference type="NCBI Taxonomy" id="262921"/>
    <lineage>
        <taxon>Eukaryota</taxon>
        <taxon>Viridiplantae</taxon>
        <taxon>Streptophyta</taxon>
        <taxon>Embryophyta</taxon>
        <taxon>Tracheophyta</taxon>
        <taxon>Spermatophyta</taxon>
        <taxon>Magnoliopsida</taxon>
        <taxon>eudicotyledons</taxon>
        <taxon>Gunneridae</taxon>
        <taxon>Pentapetalae</taxon>
        <taxon>asterids</taxon>
        <taxon>Ericales</taxon>
        <taxon>Ericaceae</taxon>
        <taxon>Ericoideae</taxon>
        <taxon>Rhodoreae</taxon>
        <taxon>Rhododendron</taxon>
    </lineage>
</organism>
<name>A0A6A4MKB6_9ERIC</name>
<protein>
    <recommendedName>
        <fullName evidence="7">Nudix hydrolase domain-containing protein</fullName>
    </recommendedName>
</protein>
<dbReference type="Pfam" id="PF03571">
    <property type="entry name" value="Peptidase_M49"/>
    <property type="match status" value="1"/>
</dbReference>
<evidence type="ECO:0000313" key="6">
    <source>
        <dbReference type="Proteomes" id="UP000428333"/>
    </source>
</evidence>
<dbReference type="SUPFAM" id="SSF55811">
    <property type="entry name" value="Nudix"/>
    <property type="match status" value="1"/>
</dbReference>
<dbReference type="Proteomes" id="UP000428333">
    <property type="component" value="Linkage Group LG01"/>
</dbReference>
<dbReference type="Pfam" id="PF08433">
    <property type="entry name" value="KTI12"/>
    <property type="match status" value="1"/>
</dbReference>
<evidence type="ECO:0000256" key="4">
    <source>
        <dbReference type="ARBA" id="ARBA00022840"/>
    </source>
</evidence>
<dbReference type="Gene3D" id="3.30.540.30">
    <property type="match status" value="1"/>
</dbReference>
<dbReference type="GO" id="GO:0005737">
    <property type="term" value="C:cytoplasm"/>
    <property type="evidence" value="ECO:0007669"/>
    <property type="project" value="TreeGrafter"/>
</dbReference>
<dbReference type="InterPro" id="IPR013641">
    <property type="entry name" value="KTI12/PSTK"/>
</dbReference>
<evidence type="ECO:0000313" key="5">
    <source>
        <dbReference type="EMBL" id="KAE9467671.1"/>
    </source>
</evidence>
<evidence type="ECO:0000256" key="1">
    <source>
        <dbReference type="ARBA" id="ARBA00022723"/>
    </source>
</evidence>
<comment type="caution">
    <text evidence="5">The sequence shown here is derived from an EMBL/GenBank/DDBJ whole genome shotgun (WGS) entry which is preliminary data.</text>
</comment>
<keyword evidence="4" id="KW-0067">ATP-binding</keyword>
<dbReference type="InterPro" id="IPR027417">
    <property type="entry name" value="P-loop_NTPase"/>
</dbReference>
<dbReference type="AlphaFoldDB" id="A0A6A4MKB6"/>
<dbReference type="EMBL" id="QEFC01000017">
    <property type="protein sequence ID" value="KAE9467671.1"/>
    <property type="molecule type" value="Genomic_DNA"/>
</dbReference>
<dbReference type="InterPro" id="IPR039461">
    <property type="entry name" value="Peptidase_M49"/>
</dbReference>
<keyword evidence="3" id="KW-0378">Hydrolase</keyword>
<dbReference type="Gene3D" id="3.90.79.10">
    <property type="entry name" value="Nucleoside Triphosphate Pyrophosphohydrolase"/>
    <property type="match status" value="1"/>
</dbReference>
<feature type="non-terminal residue" evidence="5">
    <location>
        <position position="1"/>
    </location>
</feature>